<dbReference type="RefSeq" id="WP_012524996.1">
    <property type="nucleotide sequence ID" value="NC_011891.1"/>
</dbReference>
<dbReference type="EMBL" id="CP001359">
    <property type="protein sequence ID" value="ACL64288.1"/>
    <property type="molecule type" value="Genomic_DNA"/>
</dbReference>
<dbReference type="Proteomes" id="UP000007089">
    <property type="component" value="Chromosome"/>
</dbReference>
<reference evidence="1" key="1">
    <citation type="submission" date="2009-01" db="EMBL/GenBank/DDBJ databases">
        <title>Complete sequence of Anaeromyxobacter dehalogenans 2CP-1.</title>
        <authorList>
            <consortium name="US DOE Joint Genome Institute"/>
            <person name="Lucas S."/>
            <person name="Copeland A."/>
            <person name="Lapidus A."/>
            <person name="Glavina del Rio T."/>
            <person name="Dalin E."/>
            <person name="Tice H."/>
            <person name="Bruce D."/>
            <person name="Goodwin L."/>
            <person name="Pitluck S."/>
            <person name="Saunders E."/>
            <person name="Brettin T."/>
            <person name="Detter J.C."/>
            <person name="Han C."/>
            <person name="Larimer F."/>
            <person name="Land M."/>
            <person name="Hauser L."/>
            <person name="Kyrpides N."/>
            <person name="Ovchinnikova G."/>
            <person name="Beliaev A.S."/>
            <person name="Richardson P."/>
        </authorList>
    </citation>
    <scope>NUCLEOTIDE SEQUENCE</scope>
    <source>
        <strain evidence="1">2CP-1</strain>
    </source>
</reference>
<evidence type="ECO:0000313" key="1">
    <source>
        <dbReference type="EMBL" id="ACL64288.1"/>
    </source>
</evidence>
<dbReference type="AlphaFoldDB" id="B8JEG2"/>
<keyword evidence="2" id="KW-1185">Reference proteome</keyword>
<dbReference type="HOGENOM" id="CLU_2448183_0_0_7"/>
<evidence type="ECO:0008006" key="3">
    <source>
        <dbReference type="Google" id="ProtNLM"/>
    </source>
</evidence>
<evidence type="ECO:0000313" key="2">
    <source>
        <dbReference type="Proteomes" id="UP000007089"/>
    </source>
</evidence>
<proteinExistence type="predicted"/>
<gene>
    <name evidence="1" type="ordered locus">A2cp1_0937</name>
</gene>
<organism evidence="1 2">
    <name type="scientific">Anaeromyxobacter dehalogenans (strain ATCC BAA-258 / DSM 21875 / 2CP-1)</name>
    <dbReference type="NCBI Taxonomy" id="455488"/>
    <lineage>
        <taxon>Bacteria</taxon>
        <taxon>Pseudomonadati</taxon>
        <taxon>Myxococcota</taxon>
        <taxon>Myxococcia</taxon>
        <taxon>Myxococcales</taxon>
        <taxon>Cystobacterineae</taxon>
        <taxon>Anaeromyxobacteraceae</taxon>
        <taxon>Anaeromyxobacter</taxon>
    </lineage>
</organism>
<accession>B8JEG2</accession>
<sequence>MARIPMEAFEEGTEIVRVYLAARLEEAQEVERALDGAGLEYGAETEDLAPPSAFRARRQGVGFWVDAPDADRGVEALERAGLVQGLVRR</sequence>
<protein>
    <recommendedName>
        <fullName evidence="3">DUF2007 domain-containing protein</fullName>
    </recommendedName>
</protein>
<name>B8JEG2_ANAD2</name>
<dbReference type="KEGG" id="acp:A2cp1_0937"/>